<keyword evidence="3 4" id="KW-0663">Pyridoxal phosphate</keyword>
<dbReference type="PANTHER" id="PTHR11808">
    <property type="entry name" value="TRANS-SULFURATION ENZYME FAMILY MEMBER"/>
    <property type="match status" value="1"/>
</dbReference>
<dbReference type="GO" id="GO:0019343">
    <property type="term" value="P:cysteine biosynthetic process via cystathionine"/>
    <property type="evidence" value="ECO:0007669"/>
    <property type="project" value="TreeGrafter"/>
</dbReference>
<dbReference type="InterPro" id="IPR000277">
    <property type="entry name" value="Cys/Met-Metab_PyrdxlP-dep_enz"/>
</dbReference>
<evidence type="ECO:0000256" key="4">
    <source>
        <dbReference type="PIRSR" id="PIRSR001434-2"/>
    </source>
</evidence>
<dbReference type="PIRSF" id="PIRSF001434">
    <property type="entry name" value="CGS"/>
    <property type="match status" value="1"/>
</dbReference>
<dbReference type="OrthoDB" id="9803729at2"/>
<dbReference type="HOGENOM" id="CLU_018986_2_2_10"/>
<dbReference type="EMBL" id="CP001807">
    <property type="protein sequence ID" value="ACY47090.1"/>
    <property type="molecule type" value="Genomic_DNA"/>
</dbReference>
<dbReference type="eggNOG" id="COG0626">
    <property type="taxonomic scope" value="Bacteria"/>
</dbReference>
<accession>D0MCY0</accession>
<dbReference type="InterPro" id="IPR015422">
    <property type="entry name" value="PyrdxlP-dep_Trfase_small"/>
</dbReference>
<protein>
    <submittedName>
        <fullName evidence="7">Cystathionine gamma-synthase</fullName>
        <ecNumber evidence="7">2.5.1.48</ecNumber>
    </submittedName>
</protein>
<evidence type="ECO:0000313" key="8">
    <source>
        <dbReference type="Proteomes" id="UP000002221"/>
    </source>
</evidence>
<evidence type="ECO:0000256" key="2">
    <source>
        <dbReference type="ARBA" id="ARBA00009077"/>
    </source>
</evidence>
<keyword evidence="6" id="KW-0175">Coiled coil</keyword>
<dbReference type="InterPro" id="IPR015421">
    <property type="entry name" value="PyrdxlP-dep_Trfase_major"/>
</dbReference>
<keyword evidence="8" id="KW-1185">Reference proteome</keyword>
<dbReference type="GO" id="GO:0003962">
    <property type="term" value="F:cystathionine gamma-synthase activity"/>
    <property type="evidence" value="ECO:0007669"/>
    <property type="project" value="UniProtKB-EC"/>
</dbReference>
<name>D0MCY0_RHOM4</name>
<dbReference type="RefSeq" id="WP_012842702.1">
    <property type="nucleotide sequence ID" value="NC_013501.1"/>
</dbReference>
<gene>
    <name evidence="7" type="ordered locus">Rmar_0184</name>
</gene>
<dbReference type="SUPFAM" id="SSF53383">
    <property type="entry name" value="PLP-dependent transferases"/>
    <property type="match status" value="1"/>
</dbReference>
<dbReference type="AlphaFoldDB" id="D0MCY0"/>
<feature type="coiled-coil region" evidence="6">
    <location>
        <begin position="246"/>
        <end position="273"/>
    </location>
</feature>
<dbReference type="GO" id="GO:0005737">
    <property type="term" value="C:cytoplasm"/>
    <property type="evidence" value="ECO:0007669"/>
    <property type="project" value="TreeGrafter"/>
</dbReference>
<sequence>MYHDRIHLETLLAKAGCEPDPATGAVVSPPCLSTTFTRAPDGSYPHGYIYSRHDNPTRHQLEDTLARLEGGQACAAFASGMAAATALLQALEPGSHVLIPDDVYYGVRNLLENVFTSQGLHYSTADFTDLEAVQAALRPNTRLIWAETPSNPLLKITDLAGLAHLAREAEARLVVDSTWAPPPIQRPLDLGADLVLHSLTKYLSGHSDVMGGALIAREADDFFARIRMIQQTAGAVLDPFSAWLTLRGLRTLAVRLQRQCENARRLAAFLRDHPRVKRVYYPGLPEHPGHEIARRQMRDFGAMLSFEVDGDAAQALAVAARTRVFLRATSLGGTESLIEHRASIETPPTRTPPNLLRLSIGLEHVDDLLADLSQALED</sequence>
<dbReference type="EC" id="2.5.1.48" evidence="7"/>
<evidence type="ECO:0000256" key="6">
    <source>
        <dbReference type="SAM" id="Coils"/>
    </source>
</evidence>
<dbReference type="InterPro" id="IPR015424">
    <property type="entry name" value="PyrdxlP-dep_Trfase"/>
</dbReference>
<dbReference type="Pfam" id="PF01053">
    <property type="entry name" value="Cys_Met_Meta_PP"/>
    <property type="match status" value="1"/>
</dbReference>
<dbReference type="Gene3D" id="3.90.1150.10">
    <property type="entry name" value="Aspartate Aminotransferase, domain 1"/>
    <property type="match status" value="1"/>
</dbReference>
<proteinExistence type="inferred from homology"/>
<dbReference type="InterPro" id="IPR054542">
    <property type="entry name" value="Cys_met_metab_PP"/>
</dbReference>
<comment type="similarity">
    <text evidence="2 5">Belongs to the trans-sulfuration enzymes family.</text>
</comment>
<dbReference type="GO" id="GO:0030170">
    <property type="term" value="F:pyridoxal phosphate binding"/>
    <property type="evidence" value="ECO:0007669"/>
    <property type="project" value="InterPro"/>
</dbReference>
<dbReference type="KEGG" id="rmr:Rmar_0184"/>
<keyword evidence="7" id="KW-0808">Transferase</keyword>
<evidence type="ECO:0000256" key="1">
    <source>
        <dbReference type="ARBA" id="ARBA00001933"/>
    </source>
</evidence>
<dbReference type="FunFam" id="3.40.640.10:FF:000046">
    <property type="entry name" value="Cystathionine gamma-lyase"/>
    <property type="match status" value="1"/>
</dbReference>
<dbReference type="Gene3D" id="3.40.640.10">
    <property type="entry name" value="Type I PLP-dependent aspartate aminotransferase-like (Major domain)"/>
    <property type="match status" value="1"/>
</dbReference>
<dbReference type="STRING" id="518766.Rmar_0184"/>
<dbReference type="PROSITE" id="PS00868">
    <property type="entry name" value="CYS_MET_METAB_PP"/>
    <property type="match status" value="1"/>
</dbReference>
<dbReference type="GO" id="GO:0004123">
    <property type="term" value="F:cystathionine gamma-lyase activity"/>
    <property type="evidence" value="ECO:0007669"/>
    <property type="project" value="TreeGrafter"/>
</dbReference>
<evidence type="ECO:0000256" key="3">
    <source>
        <dbReference type="ARBA" id="ARBA00022898"/>
    </source>
</evidence>
<comment type="cofactor">
    <cofactor evidence="1 5">
        <name>pyridoxal 5'-phosphate</name>
        <dbReference type="ChEBI" id="CHEBI:597326"/>
    </cofactor>
</comment>
<evidence type="ECO:0000313" key="7">
    <source>
        <dbReference type="EMBL" id="ACY47090.1"/>
    </source>
</evidence>
<organism evidence="7 8">
    <name type="scientific">Rhodothermus marinus (strain ATCC 43812 / DSM 4252 / R-10)</name>
    <name type="common">Rhodothermus obamensis</name>
    <dbReference type="NCBI Taxonomy" id="518766"/>
    <lineage>
        <taxon>Bacteria</taxon>
        <taxon>Pseudomonadati</taxon>
        <taxon>Rhodothermota</taxon>
        <taxon>Rhodothermia</taxon>
        <taxon>Rhodothermales</taxon>
        <taxon>Rhodothermaceae</taxon>
        <taxon>Rhodothermus</taxon>
    </lineage>
</organism>
<reference evidence="7 8" key="1">
    <citation type="journal article" date="2009" name="Stand. Genomic Sci.">
        <title>Complete genome sequence of Rhodothermus marinus type strain (R-10).</title>
        <authorList>
            <person name="Nolan M."/>
            <person name="Tindall B.J."/>
            <person name="Pomrenke H."/>
            <person name="Lapidus A."/>
            <person name="Copeland A."/>
            <person name="Glavina Del Rio T."/>
            <person name="Lucas S."/>
            <person name="Chen F."/>
            <person name="Tice H."/>
            <person name="Cheng J.F."/>
            <person name="Saunders E."/>
            <person name="Han C."/>
            <person name="Bruce D."/>
            <person name="Goodwin L."/>
            <person name="Chain P."/>
            <person name="Pitluck S."/>
            <person name="Ovchinikova G."/>
            <person name="Pati A."/>
            <person name="Ivanova N."/>
            <person name="Mavromatis K."/>
            <person name="Chen A."/>
            <person name="Palaniappan K."/>
            <person name="Land M."/>
            <person name="Hauser L."/>
            <person name="Chang Y.J."/>
            <person name="Jeffries C.D."/>
            <person name="Brettin T."/>
            <person name="Goker M."/>
            <person name="Bristow J."/>
            <person name="Eisen J.A."/>
            <person name="Markowitz V."/>
            <person name="Hugenholtz P."/>
            <person name="Kyrpides N.C."/>
            <person name="Klenk H.P."/>
            <person name="Detter J.C."/>
        </authorList>
    </citation>
    <scope>NUCLEOTIDE SEQUENCE [LARGE SCALE GENOMIC DNA]</scope>
    <source>
        <strain evidence="8">ATCC 43812 / DSM 4252 / R-10</strain>
    </source>
</reference>
<dbReference type="GO" id="GO:0019346">
    <property type="term" value="P:transsulfuration"/>
    <property type="evidence" value="ECO:0007669"/>
    <property type="project" value="InterPro"/>
</dbReference>
<evidence type="ECO:0000256" key="5">
    <source>
        <dbReference type="RuleBase" id="RU362118"/>
    </source>
</evidence>
<dbReference type="CDD" id="cd00614">
    <property type="entry name" value="CGS_like"/>
    <property type="match status" value="1"/>
</dbReference>
<dbReference type="Proteomes" id="UP000002221">
    <property type="component" value="Chromosome"/>
</dbReference>
<dbReference type="PANTHER" id="PTHR11808:SF15">
    <property type="entry name" value="CYSTATHIONINE GAMMA-LYASE"/>
    <property type="match status" value="1"/>
</dbReference>
<feature type="modified residue" description="N6-(pyridoxal phosphate)lysine" evidence="4">
    <location>
        <position position="201"/>
    </location>
</feature>